<keyword evidence="3" id="KW-1185">Reference proteome</keyword>
<dbReference type="Pfam" id="PF00789">
    <property type="entry name" value="UBX"/>
    <property type="match status" value="1"/>
</dbReference>
<dbReference type="InterPro" id="IPR001012">
    <property type="entry name" value="UBX_dom"/>
</dbReference>
<proteinExistence type="predicted"/>
<dbReference type="GO" id="GO:0005783">
    <property type="term" value="C:endoplasmic reticulum"/>
    <property type="evidence" value="ECO:0007669"/>
    <property type="project" value="TreeGrafter"/>
</dbReference>
<dbReference type="PANTHER" id="PTHR46424:SF1">
    <property type="entry name" value="UBX DOMAIN-CONTAINING PROTEIN 4"/>
    <property type="match status" value="1"/>
</dbReference>
<dbReference type="KEGG" id="asau:88171214"/>
<protein>
    <recommendedName>
        <fullName evidence="1">UBX domain-containing protein</fullName>
    </recommendedName>
</protein>
<dbReference type="AlphaFoldDB" id="A0AAX4H304"/>
<dbReference type="PANTHER" id="PTHR46424">
    <property type="entry name" value="UBX DOMAIN-CONTAINING PROTEIN 4"/>
    <property type="match status" value="1"/>
</dbReference>
<dbReference type="GeneID" id="88171214"/>
<evidence type="ECO:0000313" key="3">
    <source>
        <dbReference type="Proteomes" id="UP001338582"/>
    </source>
</evidence>
<reference evidence="2 3" key="1">
    <citation type="submission" date="2023-10" db="EMBL/GenBank/DDBJ databases">
        <title>Draft Genome Sequence of Candida saopaulonensis from a very Premature Infant with Sepsis.</title>
        <authorList>
            <person name="Ning Y."/>
            <person name="Dai R."/>
            <person name="Xiao M."/>
            <person name="Xu Y."/>
            <person name="Yan Q."/>
            <person name="Zhang L."/>
        </authorList>
    </citation>
    <scope>NUCLEOTIDE SEQUENCE [LARGE SCALE GENOMIC DNA]</scope>
    <source>
        <strain evidence="2 3">19XY460</strain>
    </source>
</reference>
<dbReference type="RefSeq" id="XP_062875309.1">
    <property type="nucleotide sequence ID" value="XM_063019239.1"/>
</dbReference>
<name>A0AAX4H304_9ASCO</name>
<gene>
    <name evidence="2" type="ORF">PUMCH_000145</name>
</gene>
<accession>A0AAX4H304</accession>
<organism evidence="2 3">
    <name type="scientific">Australozyma saopauloensis</name>
    <dbReference type="NCBI Taxonomy" id="291208"/>
    <lineage>
        <taxon>Eukaryota</taxon>
        <taxon>Fungi</taxon>
        <taxon>Dikarya</taxon>
        <taxon>Ascomycota</taxon>
        <taxon>Saccharomycotina</taxon>
        <taxon>Pichiomycetes</taxon>
        <taxon>Metschnikowiaceae</taxon>
        <taxon>Australozyma</taxon>
    </lineage>
</organism>
<dbReference type="Proteomes" id="UP001338582">
    <property type="component" value="Chromosome 1"/>
</dbReference>
<evidence type="ECO:0000313" key="2">
    <source>
        <dbReference type="EMBL" id="WPK22922.1"/>
    </source>
</evidence>
<sequence>MIGTNYTHTLMEDTITSRPSNMGDNTLYISFYSSPYSFSPIKHTNTAAEDQNVFEFSDASVCYQKFQEFNRQIVAPCHVVVRDDTMYWVSCGKDHSSEHWNEMAFPPAENSVKVNTDVIKRILLSEAGRYPCDRSLPLVISSAELLGSSTSNAKQDNHRATNCHLSVRLMDGKVVRSTFSENECLLDVKRWLQQENHIPQVPEDDAVISNYVQIGYLEKFRHAFFFPSTRHTFTESEELLRLKDIGLHSRLCLILRPDYDPSAQVEDPSTGITTSWETAISRMGNLLQALYQFFDYGVDEAQKDLQDFTDSLEHKDYGTPHFLGTAPATGSLVNITTASDPAKISDTNESSYLNVASRAGSPLYQVTETKMAHDDS</sequence>
<dbReference type="EMBL" id="CP138894">
    <property type="protein sequence ID" value="WPK22922.1"/>
    <property type="molecule type" value="Genomic_DNA"/>
</dbReference>
<feature type="domain" description="UBX" evidence="1">
    <location>
        <begin position="158"/>
        <end position="255"/>
    </location>
</feature>
<dbReference type="Gene3D" id="3.10.20.90">
    <property type="entry name" value="Phosphatidylinositol 3-kinase Catalytic Subunit, Chain A, domain 1"/>
    <property type="match status" value="1"/>
</dbReference>
<evidence type="ECO:0000259" key="1">
    <source>
        <dbReference type="PROSITE" id="PS50033"/>
    </source>
</evidence>
<dbReference type="PROSITE" id="PS50033">
    <property type="entry name" value="UBX"/>
    <property type="match status" value="1"/>
</dbReference>
<dbReference type="GO" id="GO:0036503">
    <property type="term" value="P:ERAD pathway"/>
    <property type="evidence" value="ECO:0007669"/>
    <property type="project" value="TreeGrafter"/>
</dbReference>